<feature type="domain" description="Polysaccharide chain length determinant N-terminal" evidence="10">
    <location>
        <begin position="2"/>
        <end position="90"/>
    </location>
</feature>
<evidence type="ECO:0000256" key="7">
    <source>
        <dbReference type="ARBA" id="ARBA00022989"/>
    </source>
</evidence>
<dbReference type="InterPro" id="IPR003856">
    <property type="entry name" value="LPS_length_determ_N"/>
</dbReference>
<keyword evidence="12" id="KW-1185">Reference proteome</keyword>
<evidence type="ECO:0000256" key="6">
    <source>
        <dbReference type="ARBA" id="ARBA00022840"/>
    </source>
</evidence>
<evidence type="ECO:0000259" key="10">
    <source>
        <dbReference type="Pfam" id="PF02706"/>
    </source>
</evidence>
<dbReference type="SUPFAM" id="SSF52540">
    <property type="entry name" value="P-loop containing nucleoside triphosphate hydrolases"/>
    <property type="match status" value="1"/>
</dbReference>
<reference evidence="12" key="1">
    <citation type="journal article" date="2019" name="Int. J. Syst. Evol. Microbiol.">
        <title>The Global Catalogue of Microorganisms (GCM) 10K type strain sequencing project: providing services to taxonomists for standard genome sequencing and annotation.</title>
        <authorList>
            <consortium name="The Broad Institute Genomics Platform"/>
            <consortium name="The Broad Institute Genome Sequencing Center for Infectious Disease"/>
            <person name="Wu L."/>
            <person name="Ma J."/>
        </authorList>
    </citation>
    <scope>NUCLEOTIDE SEQUENCE [LARGE SCALE GENOMIC DNA]</scope>
    <source>
        <strain evidence="12">JCM 17939</strain>
    </source>
</reference>
<keyword evidence="3" id="KW-1003">Cell membrane</keyword>
<evidence type="ECO:0000256" key="1">
    <source>
        <dbReference type="ARBA" id="ARBA00004651"/>
    </source>
</evidence>
<dbReference type="InterPro" id="IPR027417">
    <property type="entry name" value="P-loop_NTPase"/>
</dbReference>
<dbReference type="Pfam" id="PF10609">
    <property type="entry name" value="ParA"/>
    <property type="match status" value="1"/>
</dbReference>
<protein>
    <submittedName>
        <fullName evidence="11">Polysaccharide biosynthesis tyrosine autokinase</fullName>
    </submittedName>
</protein>
<keyword evidence="8" id="KW-0472">Membrane</keyword>
<evidence type="ECO:0000256" key="4">
    <source>
        <dbReference type="ARBA" id="ARBA00022692"/>
    </source>
</evidence>
<dbReference type="NCBIfam" id="TIGR01007">
    <property type="entry name" value="eps_fam"/>
    <property type="match status" value="1"/>
</dbReference>
<evidence type="ECO:0000256" key="3">
    <source>
        <dbReference type="ARBA" id="ARBA00022475"/>
    </source>
</evidence>
<feature type="region of interest" description="Disordered" evidence="9">
    <location>
        <begin position="447"/>
        <end position="481"/>
    </location>
</feature>
<evidence type="ECO:0000313" key="12">
    <source>
        <dbReference type="Proteomes" id="UP001501442"/>
    </source>
</evidence>
<dbReference type="Pfam" id="PF02706">
    <property type="entry name" value="Wzz"/>
    <property type="match status" value="1"/>
</dbReference>
<evidence type="ECO:0000256" key="5">
    <source>
        <dbReference type="ARBA" id="ARBA00022741"/>
    </source>
</evidence>
<evidence type="ECO:0000256" key="2">
    <source>
        <dbReference type="ARBA" id="ARBA00006683"/>
    </source>
</evidence>
<dbReference type="PANTHER" id="PTHR32309:SF13">
    <property type="entry name" value="FERRIC ENTEROBACTIN TRANSPORT PROTEIN FEPE"/>
    <property type="match status" value="1"/>
</dbReference>
<sequence length="481" mass="51532">MSVRELITAIRRHLALLVTVMLLGIGVAQLVTMLQPTMYESKASVFVSVSQQAQRLDQAYQGTLFSQQQVRSYAGLVTTPKVTVPVIRELHLQMRPERLAKRIKVDVPIDTVLLNLAVRDSDPVMAARIVNSVTHHLIAAVTEVEAPLPGHPPTVRIQVVRPGSQPSAPSSPKPVLNTLIGIVLGALAGALAGMLKEALDTRIDVTSDAGLASGLPVLGEIVYERAARKRALVHDTDPLGLRAEGFRKLRTNLRFINVDRPPRTIVVSSPLEGDGKSSVALNLAFSLAEDGARVVIVDADLRRPTIASSLGLIEEIGLTSVLSGQATMADVMQRAERRCAIDVLASGPVPPNPSELLGTQKMQLLLEELQADADYVIIDSPPLLPVTDAAVIAPGSDGVLLVVRAGRTKRDELREAVKSVDAVNGITLGVIVNMATKGKHDRYRYYGGTSGYRRDEKKPRLEDVGPVLPANGAAPPRTPVG</sequence>
<comment type="caution">
    <text evidence="11">The sequence shown here is derived from an EMBL/GenBank/DDBJ whole genome shotgun (WGS) entry which is preliminary data.</text>
</comment>
<name>A0ABP8UST7_9ACTN</name>
<dbReference type="Proteomes" id="UP001501442">
    <property type="component" value="Unassembled WGS sequence"/>
</dbReference>
<dbReference type="InterPro" id="IPR033756">
    <property type="entry name" value="YlxH/NBP35"/>
</dbReference>
<accession>A0ABP8UST7</accession>
<dbReference type="InterPro" id="IPR050445">
    <property type="entry name" value="Bact_polysacc_biosynth/exp"/>
</dbReference>
<keyword evidence="7" id="KW-1133">Transmembrane helix</keyword>
<dbReference type="CDD" id="cd05387">
    <property type="entry name" value="BY-kinase"/>
    <property type="match status" value="1"/>
</dbReference>
<keyword evidence="5" id="KW-0547">Nucleotide-binding</keyword>
<proteinExistence type="inferred from homology"/>
<evidence type="ECO:0000313" key="11">
    <source>
        <dbReference type="EMBL" id="GAA4639073.1"/>
    </source>
</evidence>
<comment type="subcellular location">
    <subcellularLocation>
        <location evidence="1">Cell membrane</location>
        <topology evidence="1">Multi-pass membrane protein</topology>
    </subcellularLocation>
</comment>
<feature type="compositionally biased region" description="Basic and acidic residues" evidence="9">
    <location>
        <begin position="452"/>
        <end position="463"/>
    </location>
</feature>
<evidence type="ECO:0000256" key="9">
    <source>
        <dbReference type="SAM" id="MobiDB-lite"/>
    </source>
</evidence>
<dbReference type="EMBL" id="BAABHK010000025">
    <property type="protein sequence ID" value="GAA4639073.1"/>
    <property type="molecule type" value="Genomic_DNA"/>
</dbReference>
<dbReference type="Gene3D" id="3.40.50.300">
    <property type="entry name" value="P-loop containing nucleotide triphosphate hydrolases"/>
    <property type="match status" value="1"/>
</dbReference>
<organism evidence="11 12">
    <name type="scientific">Actinoallomurus vinaceus</name>
    <dbReference type="NCBI Taxonomy" id="1080074"/>
    <lineage>
        <taxon>Bacteria</taxon>
        <taxon>Bacillati</taxon>
        <taxon>Actinomycetota</taxon>
        <taxon>Actinomycetes</taxon>
        <taxon>Streptosporangiales</taxon>
        <taxon>Thermomonosporaceae</taxon>
        <taxon>Actinoallomurus</taxon>
    </lineage>
</organism>
<evidence type="ECO:0000256" key="8">
    <source>
        <dbReference type="ARBA" id="ARBA00023136"/>
    </source>
</evidence>
<gene>
    <name evidence="11" type="ORF">GCM10023196_099280</name>
</gene>
<keyword evidence="6" id="KW-0067">ATP-binding</keyword>
<dbReference type="InterPro" id="IPR005702">
    <property type="entry name" value="Wzc-like_C"/>
</dbReference>
<keyword evidence="4" id="KW-0812">Transmembrane</keyword>
<comment type="similarity">
    <text evidence="2">Belongs to the CpsC/CapA family.</text>
</comment>
<dbReference type="RefSeq" id="WP_345442603.1">
    <property type="nucleotide sequence ID" value="NZ_BAABHK010000025.1"/>
</dbReference>
<dbReference type="PANTHER" id="PTHR32309">
    <property type="entry name" value="TYROSINE-PROTEIN KINASE"/>
    <property type="match status" value="1"/>
</dbReference>